<sequence length="195" mass="20514">MPEVIARIMAVTVMAFGIVGASTVVTTSHGFVDLVVTGAVPALVVREGNGDAVTLALTPGQAVYRVADLVPGRSYRIDAGQDARIEPDGGWVVHVQRPALRATAVLGVSTTVSVYDDERDVPLTLSIATASTCTPPVNSTGAVAAEDFDAVCVAPSDTMKPSLRTTRRWAAIVALLIGQQFCALSLVRALRWRRS</sequence>
<keyword evidence="2" id="KW-0496">Mitochondrion</keyword>
<evidence type="ECO:0000256" key="1">
    <source>
        <dbReference type="SAM" id="Phobius"/>
    </source>
</evidence>
<geneLocation type="mitochondrion" evidence="2"/>
<keyword evidence="1" id="KW-0472">Membrane</keyword>
<dbReference type="AlphaFoldDB" id="A0A3P3XZ27"/>
<dbReference type="EMBL" id="OVEO01000001">
    <property type="protein sequence ID" value="SPQ93217.1"/>
    <property type="molecule type" value="Genomic_DNA"/>
</dbReference>
<organism evidence="2 3">
    <name type="scientific">Plasmodiophora brassicae</name>
    <name type="common">Clubroot disease agent</name>
    <dbReference type="NCBI Taxonomy" id="37360"/>
    <lineage>
        <taxon>Eukaryota</taxon>
        <taxon>Sar</taxon>
        <taxon>Rhizaria</taxon>
        <taxon>Endomyxa</taxon>
        <taxon>Phytomyxea</taxon>
        <taxon>Plasmodiophorida</taxon>
        <taxon>Plasmodiophoridae</taxon>
        <taxon>Plasmodiophora</taxon>
    </lineage>
</organism>
<keyword evidence="1" id="KW-1133">Transmembrane helix</keyword>
<evidence type="ECO:0000313" key="2">
    <source>
        <dbReference type="EMBL" id="SPQ93217.1"/>
    </source>
</evidence>
<protein>
    <submittedName>
        <fullName evidence="2">Uncharacterized protein</fullName>
    </submittedName>
</protein>
<proteinExistence type="predicted"/>
<name>A0A3P3XZ27_PLABS</name>
<accession>A0A3P3XZ27</accession>
<feature type="transmembrane region" description="Helical" evidence="1">
    <location>
        <begin position="169"/>
        <end position="190"/>
    </location>
</feature>
<dbReference type="Proteomes" id="UP000290189">
    <property type="component" value="Unassembled WGS sequence"/>
</dbReference>
<gene>
    <name evidence="2" type="ORF">PLBR_LOCUS432</name>
</gene>
<evidence type="ECO:0000313" key="3">
    <source>
        <dbReference type="Proteomes" id="UP000290189"/>
    </source>
</evidence>
<reference evidence="2 3" key="1">
    <citation type="submission" date="2018-03" db="EMBL/GenBank/DDBJ databases">
        <authorList>
            <person name="Fogelqvist J."/>
        </authorList>
    </citation>
    <scope>NUCLEOTIDE SEQUENCE [LARGE SCALE GENOMIC DNA]</scope>
</reference>
<keyword evidence="1" id="KW-0812">Transmembrane</keyword>